<dbReference type="GeneID" id="68298428"/>
<feature type="region of interest" description="Disordered" evidence="2">
    <location>
        <begin position="551"/>
        <end position="592"/>
    </location>
</feature>
<reference evidence="4 5" key="1">
    <citation type="submission" date="2021-01" db="EMBL/GenBank/DDBJ databases">
        <title>Cercospora kikuchii MAFF 305040 whole genome shotgun sequence.</title>
        <authorList>
            <person name="Kashiwa T."/>
            <person name="Suzuki T."/>
        </authorList>
    </citation>
    <scope>NUCLEOTIDE SEQUENCE [LARGE SCALE GENOMIC DNA]</scope>
    <source>
        <strain evidence="4 5">MAFF 305040</strain>
    </source>
</reference>
<feature type="domain" description="Zn(2)-C6 fungal-type" evidence="3">
    <location>
        <begin position="28"/>
        <end position="57"/>
    </location>
</feature>
<evidence type="ECO:0000256" key="2">
    <source>
        <dbReference type="SAM" id="MobiDB-lite"/>
    </source>
</evidence>
<dbReference type="PANTHER" id="PTHR47256">
    <property type="entry name" value="ZN(II)2CYS6 TRANSCRIPTION FACTOR (EUROFUNG)-RELATED"/>
    <property type="match status" value="1"/>
</dbReference>
<dbReference type="SMART" id="SM00066">
    <property type="entry name" value="GAL4"/>
    <property type="match status" value="1"/>
</dbReference>
<evidence type="ECO:0000259" key="3">
    <source>
        <dbReference type="PROSITE" id="PS50048"/>
    </source>
</evidence>
<keyword evidence="1" id="KW-0539">Nucleus</keyword>
<dbReference type="PROSITE" id="PS00463">
    <property type="entry name" value="ZN2_CY6_FUNGAL_1"/>
    <property type="match status" value="1"/>
</dbReference>
<dbReference type="GO" id="GO:0000981">
    <property type="term" value="F:DNA-binding transcription factor activity, RNA polymerase II-specific"/>
    <property type="evidence" value="ECO:0007669"/>
    <property type="project" value="InterPro"/>
</dbReference>
<evidence type="ECO:0000256" key="1">
    <source>
        <dbReference type="ARBA" id="ARBA00023242"/>
    </source>
</evidence>
<dbReference type="CDD" id="cd00067">
    <property type="entry name" value="GAL4"/>
    <property type="match status" value="1"/>
</dbReference>
<gene>
    <name evidence="4" type="ORF">CKM354_001285300</name>
</gene>
<dbReference type="SUPFAM" id="SSF57701">
    <property type="entry name" value="Zn2/Cys6 DNA-binding domain"/>
    <property type="match status" value="1"/>
</dbReference>
<sequence>MGDRADAVASDVLLHAFGRGKRQQAAAACQRCRVRKTKCGGERPCASCAAAGVECVWITQENETRRQAIKRKHDEMLQVTEPVMELHNLLMTADQDQAFEILRRVRAGQSISGVLGQHHDMQQAHNFVYEQRVYGQLFISLAQSTAPLKDIVTIAEQIFNNSHGVQHLPAPDALIALRSRVIKLEDITGRLPVTNAMLTETPHSPKEARSKGPGPKDRVKSIPIHHVPASPWVSCKNTDDGVSDLVSTYLAALNPFHRHLEADLFLADMRSKSKHSRFCSSLLVYAVLACGSLFSEHDEAFTYDHDYLTRGEHYHDEALRLWEEEKGRVSITNVQALSILSADSEPPCDMDELSASAYKRARACIASCVCRNHMYWIMGLFGKSGNEIVCAKDAPDLKSILKDEVMLWRPYPTSRQEPFTLHMNLVALENQSLSGFLWEILHDVCAENRDLTKSEFWEGVSGLESRMRYWYQYLPAPLHYMPKMPIPLYDFHAQYFVAQMMLNDRWAEVLLSEASIYFDKAERDAVRSRTIRYAIQSTAILRDYRSHYGYKQTPPLPLPSRRNGRFDPPPMHGPQQRSRQTLPPRPRSHCCV</sequence>
<proteinExistence type="predicted"/>
<dbReference type="PROSITE" id="PS50048">
    <property type="entry name" value="ZN2_CY6_FUNGAL_2"/>
    <property type="match status" value="1"/>
</dbReference>
<dbReference type="PANTHER" id="PTHR47256:SF3">
    <property type="entry name" value="ZN(II)2CYS6 TRANSCRIPTION FACTOR (EUROFUNG)"/>
    <property type="match status" value="1"/>
</dbReference>
<dbReference type="Proteomes" id="UP000825890">
    <property type="component" value="Unassembled WGS sequence"/>
</dbReference>
<organism evidence="4 5">
    <name type="scientific">Cercospora kikuchii</name>
    <dbReference type="NCBI Taxonomy" id="84275"/>
    <lineage>
        <taxon>Eukaryota</taxon>
        <taxon>Fungi</taxon>
        <taxon>Dikarya</taxon>
        <taxon>Ascomycota</taxon>
        <taxon>Pezizomycotina</taxon>
        <taxon>Dothideomycetes</taxon>
        <taxon>Dothideomycetidae</taxon>
        <taxon>Mycosphaerellales</taxon>
        <taxon>Mycosphaerellaceae</taxon>
        <taxon>Cercospora</taxon>
    </lineage>
</organism>
<accession>A0A9P3FMR6</accession>
<evidence type="ECO:0000313" key="5">
    <source>
        <dbReference type="Proteomes" id="UP000825890"/>
    </source>
</evidence>
<dbReference type="InterPro" id="IPR053187">
    <property type="entry name" value="Notoamide_regulator"/>
</dbReference>
<protein>
    <recommendedName>
        <fullName evidence="3">Zn(2)-C6 fungal-type domain-containing protein</fullName>
    </recommendedName>
</protein>
<dbReference type="Gene3D" id="4.10.240.10">
    <property type="entry name" value="Zn(2)-C6 fungal-type DNA-binding domain"/>
    <property type="match status" value="1"/>
</dbReference>
<comment type="caution">
    <text evidence="4">The sequence shown here is derived from an EMBL/GenBank/DDBJ whole genome shotgun (WGS) entry which is preliminary data.</text>
</comment>
<name>A0A9P3FMR6_9PEZI</name>
<feature type="compositionally biased region" description="Basic and acidic residues" evidence="2">
    <location>
        <begin position="203"/>
        <end position="218"/>
    </location>
</feature>
<dbReference type="OrthoDB" id="3646003at2759"/>
<evidence type="ECO:0000313" key="4">
    <source>
        <dbReference type="EMBL" id="GIZ49831.1"/>
    </source>
</evidence>
<feature type="region of interest" description="Disordered" evidence="2">
    <location>
        <begin position="199"/>
        <end position="218"/>
    </location>
</feature>
<dbReference type="InterPro" id="IPR036864">
    <property type="entry name" value="Zn2-C6_fun-type_DNA-bd_sf"/>
</dbReference>
<keyword evidence="5" id="KW-1185">Reference proteome</keyword>
<dbReference type="RefSeq" id="XP_044664318.1">
    <property type="nucleotide sequence ID" value="XM_044808383.1"/>
</dbReference>
<dbReference type="Pfam" id="PF00172">
    <property type="entry name" value="Zn_clus"/>
    <property type="match status" value="1"/>
</dbReference>
<dbReference type="GO" id="GO:0008270">
    <property type="term" value="F:zinc ion binding"/>
    <property type="evidence" value="ECO:0007669"/>
    <property type="project" value="InterPro"/>
</dbReference>
<dbReference type="CDD" id="cd12148">
    <property type="entry name" value="fungal_TF_MHR"/>
    <property type="match status" value="1"/>
</dbReference>
<dbReference type="InterPro" id="IPR001138">
    <property type="entry name" value="Zn2Cys6_DnaBD"/>
</dbReference>
<dbReference type="EMBL" id="BOLY01000009">
    <property type="protein sequence ID" value="GIZ49831.1"/>
    <property type="molecule type" value="Genomic_DNA"/>
</dbReference>
<dbReference type="AlphaFoldDB" id="A0A9P3FMR6"/>